<comment type="caution">
    <text evidence="1">The sequence shown here is derived from an EMBL/GenBank/DDBJ whole genome shotgun (WGS) entry which is preliminary data.</text>
</comment>
<accession>A0ABR0C9Z8</accession>
<evidence type="ECO:0000313" key="2">
    <source>
        <dbReference type="Proteomes" id="UP001287286"/>
    </source>
</evidence>
<proteinExistence type="predicted"/>
<name>A0ABR0C9Z8_PURLI</name>
<keyword evidence="2" id="KW-1185">Reference proteome</keyword>
<reference evidence="1 2" key="1">
    <citation type="journal article" date="2024" name="Microbiol. Resour. Announc.">
        <title>Genome annotations for the ascomycete fungi Trichoderma harzianum, Trichoderma aggressivum, and Purpureocillium lilacinum.</title>
        <authorList>
            <person name="Beijen E.P.W."/>
            <person name="Ohm R.A."/>
        </authorList>
    </citation>
    <scope>NUCLEOTIDE SEQUENCE [LARGE SCALE GENOMIC DNA]</scope>
    <source>
        <strain evidence="1 2">CBS 150709</strain>
    </source>
</reference>
<protein>
    <submittedName>
        <fullName evidence="1">Uncharacterized protein</fullName>
    </submittedName>
</protein>
<dbReference type="Proteomes" id="UP001287286">
    <property type="component" value="Unassembled WGS sequence"/>
</dbReference>
<gene>
    <name evidence="1" type="ORF">Purlil1_3159</name>
</gene>
<sequence>MRVGTPPGHTPVRAGREGWVDVDGVDGVVCPGRSLPMRMSTPVLVGLAQKAKREERHRSGIEMPHAQCAFLFGEVSSHAHAFSPHTLTSFSLPVRWGRGEANQTEPPQPMLDAVGGGGLEWLTDISVWARPKRRRPVARLAADRWCQGLPPPPPPPPP</sequence>
<evidence type="ECO:0000313" key="1">
    <source>
        <dbReference type="EMBL" id="KAK4092538.1"/>
    </source>
</evidence>
<dbReference type="EMBL" id="JAWRVI010000008">
    <property type="protein sequence ID" value="KAK4092538.1"/>
    <property type="molecule type" value="Genomic_DNA"/>
</dbReference>
<organism evidence="1 2">
    <name type="scientific">Purpureocillium lilacinum</name>
    <name type="common">Paecilomyces lilacinus</name>
    <dbReference type="NCBI Taxonomy" id="33203"/>
    <lineage>
        <taxon>Eukaryota</taxon>
        <taxon>Fungi</taxon>
        <taxon>Dikarya</taxon>
        <taxon>Ascomycota</taxon>
        <taxon>Pezizomycotina</taxon>
        <taxon>Sordariomycetes</taxon>
        <taxon>Hypocreomycetidae</taxon>
        <taxon>Hypocreales</taxon>
        <taxon>Ophiocordycipitaceae</taxon>
        <taxon>Purpureocillium</taxon>
    </lineage>
</organism>